<dbReference type="InParanoid" id="A0A0V1AMN4"/>
<keyword evidence="3" id="KW-1185">Reference proteome</keyword>
<dbReference type="EMBL" id="JYDH01000577">
    <property type="protein sequence ID" value="KRY26091.1"/>
    <property type="molecule type" value="Genomic_DNA"/>
</dbReference>
<dbReference type="OrthoDB" id="10526730at2759"/>
<dbReference type="AlphaFoldDB" id="A0A0V1AMN4"/>
<evidence type="ECO:0000313" key="2">
    <source>
        <dbReference type="EMBL" id="KRY26091.1"/>
    </source>
</evidence>
<feature type="transmembrane region" description="Helical" evidence="1">
    <location>
        <begin position="38"/>
        <end position="57"/>
    </location>
</feature>
<gene>
    <name evidence="2" type="ORF">T01_14028</name>
</gene>
<sequence>MHAAHSLNHLMQSSTKIYCSEMSKKLFPDYRTMTEERLNGLAILCTFILALALILGWQ</sequence>
<name>A0A0V1AMN4_TRISP</name>
<keyword evidence="1" id="KW-1133">Transmembrane helix</keyword>
<keyword evidence="1" id="KW-0472">Membrane</keyword>
<reference evidence="2 3" key="1">
    <citation type="submission" date="2015-01" db="EMBL/GenBank/DDBJ databases">
        <title>Evolution of Trichinella species and genotypes.</title>
        <authorList>
            <person name="Korhonen P.K."/>
            <person name="Edoardo P."/>
            <person name="Giuseppe L.R."/>
            <person name="Gasser R.B."/>
        </authorList>
    </citation>
    <scope>NUCLEOTIDE SEQUENCE [LARGE SCALE GENOMIC DNA]</scope>
    <source>
        <strain evidence="2">ISS3</strain>
    </source>
</reference>
<comment type="caution">
    <text evidence="2">The sequence shown here is derived from an EMBL/GenBank/DDBJ whole genome shotgun (WGS) entry which is preliminary data.</text>
</comment>
<evidence type="ECO:0000256" key="1">
    <source>
        <dbReference type="SAM" id="Phobius"/>
    </source>
</evidence>
<keyword evidence="1" id="KW-0812">Transmembrane</keyword>
<dbReference type="Proteomes" id="UP000054776">
    <property type="component" value="Unassembled WGS sequence"/>
</dbReference>
<proteinExistence type="predicted"/>
<organism evidence="2 3">
    <name type="scientific">Trichinella spiralis</name>
    <name type="common">Trichina worm</name>
    <dbReference type="NCBI Taxonomy" id="6334"/>
    <lineage>
        <taxon>Eukaryota</taxon>
        <taxon>Metazoa</taxon>
        <taxon>Ecdysozoa</taxon>
        <taxon>Nematoda</taxon>
        <taxon>Enoplea</taxon>
        <taxon>Dorylaimia</taxon>
        <taxon>Trichinellida</taxon>
        <taxon>Trichinellidae</taxon>
        <taxon>Trichinella</taxon>
    </lineage>
</organism>
<evidence type="ECO:0000313" key="3">
    <source>
        <dbReference type="Proteomes" id="UP000054776"/>
    </source>
</evidence>
<protein>
    <submittedName>
        <fullName evidence="2">Uncharacterized protein</fullName>
    </submittedName>
</protein>
<accession>A0A0V1AMN4</accession>